<dbReference type="GO" id="GO:0004519">
    <property type="term" value="F:endonuclease activity"/>
    <property type="evidence" value="ECO:0007669"/>
    <property type="project" value="UniProtKB-KW"/>
</dbReference>
<keyword evidence="3" id="KW-0540">Nuclease</keyword>
<evidence type="ECO:0000256" key="2">
    <source>
        <dbReference type="ARBA" id="ARBA00022649"/>
    </source>
</evidence>
<comment type="caution">
    <text evidence="7">The sequence shown here is derived from an EMBL/GenBank/DDBJ whole genome shotgun (WGS) entry which is preliminary data.</text>
</comment>
<sequence length="90" mass="10363">MYKITLSAKAQKDLEMLLKSEPKAYDKVLLLLAEIMLHPRTGLGKPQLKKYNLAGLYSRRITDKHRLVYSIDDEIITVYVISARGHYADK</sequence>
<dbReference type="Proteomes" id="UP000616201">
    <property type="component" value="Unassembled WGS sequence"/>
</dbReference>
<dbReference type="SUPFAM" id="SSF143011">
    <property type="entry name" value="RelE-like"/>
    <property type="match status" value="1"/>
</dbReference>
<comment type="similarity">
    <text evidence="1">Belongs to the YoeB family.</text>
</comment>
<dbReference type="NCBIfam" id="TIGR02116">
    <property type="entry name" value="toxin_Txe_YoeB"/>
    <property type="match status" value="1"/>
</dbReference>
<protein>
    <recommendedName>
        <fullName evidence="6">Putative mRNA interferase YoeB</fullName>
    </recommendedName>
</protein>
<evidence type="ECO:0000256" key="3">
    <source>
        <dbReference type="ARBA" id="ARBA00022722"/>
    </source>
</evidence>
<name>A0A928YPM0_9SPHI</name>
<organism evidence="7 8">
    <name type="scientific">Sphingobacterium hungaricum</name>
    <dbReference type="NCBI Taxonomy" id="2082723"/>
    <lineage>
        <taxon>Bacteria</taxon>
        <taxon>Pseudomonadati</taxon>
        <taxon>Bacteroidota</taxon>
        <taxon>Sphingobacteriia</taxon>
        <taxon>Sphingobacteriales</taxon>
        <taxon>Sphingobacteriaceae</taxon>
        <taxon>Sphingobacterium</taxon>
    </lineage>
</organism>
<dbReference type="Gene3D" id="3.30.2310.20">
    <property type="entry name" value="RelE-like"/>
    <property type="match status" value="1"/>
</dbReference>
<dbReference type="GO" id="GO:0016787">
    <property type="term" value="F:hydrolase activity"/>
    <property type="evidence" value="ECO:0007669"/>
    <property type="project" value="UniProtKB-KW"/>
</dbReference>
<evidence type="ECO:0000313" key="8">
    <source>
        <dbReference type="Proteomes" id="UP000616201"/>
    </source>
</evidence>
<dbReference type="PANTHER" id="PTHR38039">
    <property type="entry name" value="TOXIN YOEB"/>
    <property type="match status" value="1"/>
</dbReference>
<dbReference type="AlphaFoldDB" id="A0A928YPM0"/>
<evidence type="ECO:0000256" key="4">
    <source>
        <dbReference type="ARBA" id="ARBA00022759"/>
    </source>
</evidence>
<evidence type="ECO:0000313" key="7">
    <source>
        <dbReference type="EMBL" id="MBE8713054.1"/>
    </source>
</evidence>
<keyword evidence="4" id="KW-0255">Endonuclease</keyword>
<reference evidence="7" key="1">
    <citation type="submission" date="2018-02" db="EMBL/GenBank/DDBJ databases">
        <authorList>
            <person name="Vasarhelyi B.M."/>
            <person name="Deshmukh S."/>
            <person name="Balint B."/>
            <person name="Kukolya J."/>
        </authorList>
    </citation>
    <scope>NUCLEOTIDE SEQUENCE</scope>
    <source>
        <strain evidence="7">KB22</strain>
    </source>
</reference>
<dbReference type="EMBL" id="PRDK01000003">
    <property type="protein sequence ID" value="MBE8713054.1"/>
    <property type="molecule type" value="Genomic_DNA"/>
</dbReference>
<dbReference type="GO" id="GO:0006401">
    <property type="term" value="P:RNA catabolic process"/>
    <property type="evidence" value="ECO:0007669"/>
    <property type="project" value="InterPro"/>
</dbReference>
<dbReference type="RefSeq" id="WP_196935680.1">
    <property type="nucleotide sequence ID" value="NZ_MU158698.1"/>
</dbReference>
<proteinExistence type="inferred from homology"/>
<evidence type="ECO:0000256" key="5">
    <source>
        <dbReference type="ARBA" id="ARBA00022801"/>
    </source>
</evidence>
<keyword evidence="2" id="KW-1277">Toxin-antitoxin system</keyword>
<gene>
    <name evidence="7" type="ORF">C4F49_05125</name>
</gene>
<keyword evidence="5" id="KW-0378">Hydrolase</keyword>
<accession>A0A928YPM0</accession>
<dbReference type="InterPro" id="IPR035093">
    <property type="entry name" value="RelE/ParE_toxin_dom_sf"/>
</dbReference>
<dbReference type="Pfam" id="PF06769">
    <property type="entry name" value="YoeB_toxin"/>
    <property type="match status" value="1"/>
</dbReference>
<keyword evidence="8" id="KW-1185">Reference proteome</keyword>
<dbReference type="GO" id="GO:0045892">
    <property type="term" value="P:negative regulation of DNA-templated transcription"/>
    <property type="evidence" value="ECO:0007669"/>
    <property type="project" value="TreeGrafter"/>
</dbReference>
<dbReference type="InterPro" id="IPR009614">
    <property type="entry name" value="YoeB_toxin"/>
</dbReference>
<evidence type="ECO:0000256" key="1">
    <source>
        <dbReference type="ARBA" id="ARBA00008172"/>
    </source>
</evidence>
<evidence type="ECO:0000256" key="6">
    <source>
        <dbReference type="ARBA" id="ARBA00030388"/>
    </source>
</evidence>
<dbReference type="PANTHER" id="PTHR38039:SF1">
    <property type="entry name" value="TOXIN YOEB"/>
    <property type="match status" value="1"/>
</dbReference>